<comment type="caution">
    <text evidence="3">The sequence shown here is derived from an EMBL/GenBank/DDBJ whole genome shotgun (WGS) entry which is preliminary data.</text>
</comment>
<dbReference type="RefSeq" id="WP_309724307.1">
    <property type="nucleotide sequence ID" value="NZ_JARWAM010000015.1"/>
</dbReference>
<protein>
    <recommendedName>
        <fullName evidence="5">Type 4 fimbrial biogenesis protein PilX N-terminal domain-containing protein</fullName>
    </recommendedName>
</protein>
<dbReference type="InterPro" id="IPR025746">
    <property type="entry name" value="PilX_N_dom"/>
</dbReference>
<reference evidence="3 4" key="1">
    <citation type="submission" date="2023-04" db="EMBL/GenBank/DDBJ databases">
        <title>A long-awaited taxogenomic arrangement of the family Halomonadaceae.</title>
        <authorList>
            <person name="De La Haba R."/>
            <person name="Chuvochina M."/>
            <person name="Wittouck S."/>
            <person name="Arahal D.R."/>
            <person name="Sanchez-Porro C."/>
            <person name="Hugenholtz P."/>
            <person name="Ventosa A."/>
        </authorList>
    </citation>
    <scope>NUCLEOTIDE SEQUENCE [LARGE SCALE GENOMIC DNA]</scope>
    <source>
        <strain evidence="3 4">DSM 26770</strain>
    </source>
</reference>
<dbReference type="EMBL" id="JARWAM010000015">
    <property type="protein sequence ID" value="MDR5907153.1"/>
    <property type="molecule type" value="Genomic_DNA"/>
</dbReference>
<name>A0ABU1HI40_9GAMM</name>
<accession>A0ABU1HI40</accession>
<evidence type="ECO:0000259" key="2">
    <source>
        <dbReference type="Pfam" id="PF23981"/>
    </source>
</evidence>
<dbReference type="Proteomes" id="UP001251374">
    <property type="component" value="Unassembled WGS sequence"/>
</dbReference>
<organism evidence="3 4">
    <name type="scientific">Franzmannia qiaohouensis</name>
    <dbReference type="NCBI Taxonomy" id="1329370"/>
    <lineage>
        <taxon>Bacteria</taxon>
        <taxon>Pseudomonadati</taxon>
        <taxon>Pseudomonadota</taxon>
        <taxon>Gammaproteobacteria</taxon>
        <taxon>Oceanospirillales</taxon>
        <taxon>Halomonadaceae</taxon>
        <taxon>Franzmannia</taxon>
    </lineage>
</organism>
<sequence>MKHQKGAALIVVLTLLTISLMVGLASMQSSQIDERLAGNYKAQSEVQMGAERAAAAGWSMPPSSVDFQHVSFTLADMMGFGWEEFKEDSIFSDQRLSTNACSENVDCYYRFVKSGGSDYILAMGSIGDGELATSQIVAVEVQLGGGPSPLFNSPIVGCEGVTMGGGSTVGSYDSREGGWDGTAGSFLESSSPLVSTLNGDSADIVLGGNEKIYGSISSYGGVTLNGSSSIHGSVSANQTVNLQGGGAKVKGDVETLGNINFSSSDRVESSLKAGKDIVFGNWSSYVGEAIYAGGSVVTNTNRKDPSEHLFVDNRGNYFPGNSGNPAGVTQQICDNALFGERSFDDERDFLKSVVSPLNSDPEISSNDLLIGPWPNGDWEISSEGVRRFDKTWNINDWVSHGRTQSVENALGREGDVNVMRVGDLRISSSGSLRVTGDVVLIVEGEFSIGGGGQGLVIDPNGSLTVIVEGKTQFGSAAKMNSVNTLNLSGNPSLSILSAYEGSDNGIEFNGGGRVVANVYAPFTGVSVNSGADFYGSVRGQKVTVSGDGLIAYDEALTNTGYTSGGAGAGGNPTISSWQ</sequence>
<gene>
    <name evidence="3" type="ORF">QC821_17870</name>
</gene>
<evidence type="ECO:0000313" key="3">
    <source>
        <dbReference type="EMBL" id="MDR5907153.1"/>
    </source>
</evidence>
<dbReference type="Pfam" id="PF23981">
    <property type="entry name" value="DUF7305"/>
    <property type="match status" value="1"/>
</dbReference>
<evidence type="ECO:0000259" key="1">
    <source>
        <dbReference type="Pfam" id="PF14341"/>
    </source>
</evidence>
<dbReference type="InterPro" id="IPR055729">
    <property type="entry name" value="DUF7305"/>
</dbReference>
<dbReference type="Pfam" id="PF14341">
    <property type="entry name" value="PilX_N"/>
    <property type="match status" value="1"/>
</dbReference>
<evidence type="ECO:0008006" key="5">
    <source>
        <dbReference type="Google" id="ProtNLM"/>
    </source>
</evidence>
<feature type="domain" description="Type 4 fimbrial biogenesis protein PilX N-terminal" evidence="1">
    <location>
        <begin position="5"/>
        <end position="47"/>
    </location>
</feature>
<proteinExistence type="predicted"/>
<feature type="domain" description="DUF7305" evidence="2">
    <location>
        <begin position="435"/>
        <end position="558"/>
    </location>
</feature>
<evidence type="ECO:0000313" key="4">
    <source>
        <dbReference type="Proteomes" id="UP001251374"/>
    </source>
</evidence>
<keyword evidence="4" id="KW-1185">Reference proteome</keyword>